<evidence type="ECO:0000313" key="9">
    <source>
        <dbReference type="EMBL" id="GHJ89156.1"/>
    </source>
</evidence>
<keyword evidence="4" id="KW-0539">Nucleus</keyword>
<feature type="domain" description="Homologous-pairing protein 2 winged helix" evidence="8">
    <location>
        <begin position="15"/>
        <end position="76"/>
    </location>
</feature>
<dbReference type="GO" id="GO:0000794">
    <property type="term" value="C:condensed nuclear chromosome"/>
    <property type="evidence" value="ECO:0007669"/>
    <property type="project" value="TreeGrafter"/>
</dbReference>
<dbReference type="PANTHER" id="PTHR15938:SF0">
    <property type="entry name" value="HOMOLOGOUS-PAIRING PROTEIN 2 HOMOLOG"/>
    <property type="match status" value="1"/>
</dbReference>
<evidence type="ECO:0000259" key="8">
    <source>
        <dbReference type="Pfam" id="PF07106"/>
    </source>
</evidence>
<dbReference type="AlphaFoldDB" id="A0A8H3YJ38"/>
<dbReference type="OrthoDB" id="272266at2759"/>
<proteinExistence type="inferred from homology"/>
<comment type="caution">
    <text evidence="9">The sequence shown here is derived from an EMBL/GenBank/DDBJ whole genome shotgun (WGS) entry which is preliminary data.</text>
</comment>
<evidence type="ECO:0000313" key="10">
    <source>
        <dbReference type="Proteomes" id="UP000620104"/>
    </source>
</evidence>
<sequence length="277" mass="30573">MPPKAVKEKAVKGDEAEDIVLQYMKSVNRPYASTDVSANLKNKVTKANAQKVLQSLADKGSLTMKMYGKQSIFVYNQEYLETMPAGAIAALEAELKFVKEDLEGSRKSLKALTNEISIRIAEPKTEEIEGEIEQVEAQNAIALKHLIPLRNASDGKTPGENGEWPIGKEQLDALNAEWSKWRKEWISRRKVYQALLDVVQPDLAGASRLSFEEEIGVDQDPDELKALEASDLCKPQSAVRFGGVKSATIQGSKPNAFNGQTDSAISTPRVATKRKRE</sequence>
<comment type="similarity">
    <text evidence="2">Belongs to the HOP2 family.</text>
</comment>
<reference evidence="9" key="1">
    <citation type="submission" date="2020-07" db="EMBL/GenBank/DDBJ databases">
        <title>Draft Genome Sequence of a Deep-Sea Yeast, Naganishia (Cryptococcus) liquefaciens strain N6.</title>
        <authorList>
            <person name="Han Y.W."/>
            <person name="Kajitani R."/>
            <person name="Morimoto H."/>
            <person name="Parhat M."/>
            <person name="Tsubouchi H."/>
            <person name="Bakenova O."/>
            <person name="Ogata M."/>
            <person name="Argunhan B."/>
            <person name="Aoki R."/>
            <person name="Kajiwara S."/>
            <person name="Itoh T."/>
            <person name="Iwasaki H."/>
        </authorList>
    </citation>
    <scope>NUCLEOTIDE SEQUENCE</scope>
    <source>
        <strain evidence="9">N6</strain>
    </source>
</reference>
<dbReference type="Gene3D" id="1.10.10.10">
    <property type="entry name" value="Winged helix-like DNA-binding domain superfamily/Winged helix DNA-binding domain"/>
    <property type="match status" value="1"/>
</dbReference>
<comment type="subcellular location">
    <subcellularLocation>
        <location evidence="1">Nucleus</location>
    </subcellularLocation>
</comment>
<protein>
    <recommendedName>
        <fullName evidence="8">Homologous-pairing protein 2 winged helix domain-containing protein</fullName>
    </recommendedName>
</protein>
<evidence type="ECO:0000256" key="7">
    <source>
        <dbReference type="SAM" id="MobiDB-lite"/>
    </source>
</evidence>
<name>A0A8H3YJ38_9TREE</name>
<dbReference type="InterPro" id="IPR036388">
    <property type="entry name" value="WH-like_DNA-bd_sf"/>
</dbReference>
<dbReference type="EMBL" id="BLZA01000040">
    <property type="protein sequence ID" value="GHJ89156.1"/>
    <property type="molecule type" value="Genomic_DNA"/>
</dbReference>
<keyword evidence="3" id="KW-0233">DNA recombination</keyword>
<evidence type="ECO:0000256" key="4">
    <source>
        <dbReference type="ARBA" id="ARBA00023242"/>
    </source>
</evidence>
<dbReference type="GO" id="GO:0003690">
    <property type="term" value="F:double-stranded DNA binding"/>
    <property type="evidence" value="ECO:0007669"/>
    <property type="project" value="TreeGrafter"/>
</dbReference>
<organism evidence="9 10">
    <name type="scientific">Naganishia liquefaciens</name>
    <dbReference type="NCBI Taxonomy" id="104408"/>
    <lineage>
        <taxon>Eukaryota</taxon>
        <taxon>Fungi</taxon>
        <taxon>Dikarya</taxon>
        <taxon>Basidiomycota</taxon>
        <taxon>Agaricomycotina</taxon>
        <taxon>Tremellomycetes</taxon>
        <taxon>Filobasidiales</taxon>
        <taxon>Filobasidiaceae</taxon>
        <taxon>Naganishia</taxon>
    </lineage>
</organism>
<evidence type="ECO:0000256" key="6">
    <source>
        <dbReference type="SAM" id="Coils"/>
    </source>
</evidence>
<evidence type="ECO:0000256" key="5">
    <source>
        <dbReference type="ARBA" id="ARBA00023254"/>
    </source>
</evidence>
<accession>A0A8H3YJ38</accession>
<dbReference type="GO" id="GO:0120230">
    <property type="term" value="F:recombinase activator activity"/>
    <property type="evidence" value="ECO:0007669"/>
    <property type="project" value="TreeGrafter"/>
</dbReference>
<feature type="compositionally biased region" description="Polar residues" evidence="7">
    <location>
        <begin position="250"/>
        <end position="266"/>
    </location>
</feature>
<keyword evidence="10" id="KW-1185">Reference proteome</keyword>
<dbReference type="GO" id="GO:0007129">
    <property type="term" value="P:homologous chromosome pairing at meiosis"/>
    <property type="evidence" value="ECO:0007669"/>
    <property type="project" value="TreeGrafter"/>
</dbReference>
<evidence type="ECO:0000256" key="2">
    <source>
        <dbReference type="ARBA" id="ARBA00007922"/>
    </source>
</evidence>
<dbReference type="Proteomes" id="UP000620104">
    <property type="component" value="Unassembled WGS sequence"/>
</dbReference>
<feature type="region of interest" description="Disordered" evidence="7">
    <location>
        <begin position="250"/>
        <end position="277"/>
    </location>
</feature>
<keyword evidence="6" id="KW-0175">Coiled coil</keyword>
<evidence type="ECO:0000256" key="1">
    <source>
        <dbReference type="ARBA" id="ARBA00004123"/>
    </source>
</evidence>
<dbReference type="PANTHER" id="PTHR15938">
    <property type="entry name" value="TBP-1 INTERACTING PROTEIN"/>
    <property type="match status" value="1"/>
</dbReference>
<gene>
    <name evidence="9" type="ORF">NliqN6_5558</name>
</gene>
<evidence type="ECO:0000256" key="3">
    <source>
        <dbReference type="ARBA" id="ARBA00023172"/>
    </source>
</evidence>
<dbReference type="GO" id="GO:0000709">
    <property type="term" value="P:meiotic joint molecule formation"/>
    <property type="evidence" value="ECO:0007669"/>
    <property type="project" value="TreeGrafter"/>
</dbReference>
<dbReference type="GO" id="GO:0120231">
    <property type="term" value="C:DNA recombinase auxiliary factor complex"/>
    <property type="evidence" value="ECO:0007669"/>
    <property type="project" value="TreeGrafter"/>
</dbReference>
<dbReference type="Pfam" id="PF07106">
    <property type="entry name" value="WHD_TBPIP"/>
    <property type="match status" value="1"/>
</dbReference>
<feature type="coiled-coil region" evidence="6">
    <location>
        <begin position="88"/>
        <end position="115"/>
    </location>
</feature>
<dbReference type="GO" id="GO:0010774">
    <property type="term" value="P:meiotic strand invasion involved in reciprocal meiotic recombination"/>
    <property type="evidence" value="ECO:0007669"/>
    <property type="project" value="TreeGrafter"/>
</dbReference>
<dbReference type="InterPro" id="IPR010776">
    <property type="entry name" value="Hop2_WH_dom"/>
</dbReference>
<keyword evidence="5" id="KW-0469">Meiosis</keyword>